<evidence type="ECO:0000313" key="2">
    <source>
        <dbReference type="EMBL" id="MDI1489160.1"/>
    </source>
</evidence>
<dbReference type="Proteomes" id="UP001161017">
    <property type="component" value="Unassembled WGS sequence"/>
</dbReference>
<comment type="caution">
    <text evidence="2">The sequence shown here is derived from an EMBL/GenBank/DDBJ whole genome shotgun (WGS) entry which is preliminary data.</text>
</comment>
<sequence length="228" mass="25967">MASSNVNESSEIKDAGDQIPRDTHSTVSEADTRRAVLNIANDVAKMQVEMRKGFTTFRTSYSADAFTINRAKQIMKMAALHYKRKDEEVKRLQAQLDAKDDEIKEICQPKWQCDYGPASCRAKIGELRAGIKRRQEAKERNNLARWENILNRNHQDQPFAAMQNAENGILRACPTDLKGLQTLTDSDINQLLLDLGLSLHGSVEQRHYRLADFMGVADWIYCLRKRVG</sequence>
<dbReference type="EMBL" id="JAPUFD010000009">
    <property type="protein sequence ID" value="MDI1489160.1"/>
    <property type="molecule type" value="Genomic_DNA"/>
</dbReference>
<proteinExistence type="predicted"/>
<dbReference type="AlphaFoldDB" id="A0AA43QMF4"/>
<protein>
    <submittedName>
        <fullName evidence="2">Uncharacterized protein</fullName>
    </submittedName>
</protein>
<reference evidence="2" key="1">
    <citation type="journal article" date="2023" name="Genome Biol. Evol.">
        <title>First Whole Genome Sequence and Flow Cytometry Genome Size Data for the Lichen-Forming Fungus Ramalina farinacea (Ascomycota).</title>
        <authorList>
            <person name="Llewellyn T."/>
            <person name="Mian S."/>
            <person name="Hill R."/>
            <person name="Leitch I.J."/>
            <person name="Gaya E."/>
        </authorList>
    </citation>
    <scope>NUCLEOTIDE SEQUENCE</scope>
    <source>
        <strain evidence="2">LIQ254RAFAR</strain>
    </source>
</reference>
<organism evidence="2 3">
    <name type="scientific">Ramalina farinacea</name>
    <dbReference type="NCBI Taxonomy" id="258253"/>
    <lineage>
        <taxon>Eukaryota</taxon>
        <taxon>Fungi</taxon>
        <taxon>Dikarya</taxon>
        <taxon>Ascomycota</taxon>
        <taxon>Pezizomycotina</taxon>
        <taxon>Lecanoromycetes</taxon>
        <taxon>OSLEUM clade</taxon>
        <taxon>Lecanoromycetidae</taxon>
        <taxon>Lecanorales</taxon>
        <taxon>Lecanorineae</taxon>
        <taxon>Ramalinaceae</taxon>
        <taxon>Ramalina</taxon>
    </lineage>
</organism>
<evidence type="ECO:0000313" key="3">
    <source>
        <dbReference type="Proteomes" id="UP001161017"/>
    </source>
</evidence>
<gene>
    <name evidence="2" type="ORF">OHK93_008438</name>
</gene>
<keyword evidence="3" id="KW-1185">Reference proteome</keyword>
<feature type="compositionally biased region" description="Basic and acidic residues" evidence="1">
    <location>
        <begin position="10"/>
        <end position="30"/>
    </location>
</feature>
<accession>A0AA43QMF4</accession>
<evidence type="ECO:0000256" key="1">
    <source>
        <dbReference type="SAM" id="MobiDB-lite"/>
    </source>
</evidence>
<name>A0AA43QMF4_9LECA</name>
<feature type="region of interest" description="Disordered" evidence="1">
    <location>
        <begin position="1"/>
        <end position="30"/>
    </location>
</feature>